<feature type="chain" id="PRO_5020603122" description="Secreted protein" evidence="1">
    <location>
        <begin position="21"/>
        <end position="95"/>
    </location>
</feature>
<dbReference type="EMBL" id="PYDT01000004">
    <property type="protein sequence ID" value="THU61975.1"/>
    <property type="molecule type" value="Genomic_DNA"/>
</dbReference>
<name>A0A4S8JJJ9_MUSBA</name>
<evidence type="ECO:0008006" key="4">
    <source>
        <dbReference type="Google" id="ProtNLM"/>
    </source>
</evidence>
<reference evidence="2 3" key="1">
    <citation type="journal article" date="2019" name="Nat. Plants">
        <title>Genome sequencing of Musa balbisiana reveals subgenome evolution and function divergence in polyploid bananas.</title>
        <authorList>
            <person name="Yao X."/>
        </authorList>
    </citation>
    <scope>NUCLEOTIDE SEQUENCE [LARGE SCALE GENOMIC DNA]</scope>
    <source>
        <strain evidence="3">cv. DH-PKW</strain>
        <tissue evidence="2">Leaves</tissue>
    </source>
</reference>
<accession>A0A4S8JJJ9</accession>
<keyword evidence="3" id="KW-1185">Reference proteome</keyword>
<feature type="signal peptide" evidence="1">
    <location>
        <begin position="1"/>
        <end position="20"/>
    </location>
</feature>
<dbReference type="Proteomes" id="UP000317650">
    <property type="component" value="Chromosome 1"/>
</dbReference>
<keyword evidence="1" id="KW-0732">Signal</keyword>
<evidence type="ECO:0000313" key="3">
    <source>
        <dbReference type="Proteomes" id="UP000317650"/>
    </source>
</evidence>
<protein>
    <recommendedName>
        <fullName evidence="4">Secreted protein</fullName>
    </recommendedName>
</protein>
<dbReference type="AlphaFoldDB" id="A0A4S8JJJ9"/>
<gene>
    <name evidence="2" type="ORF">C4D60_Mb01t00270</name>
</gene>
<sequence length="95" mass="10691">MLRMLLISVIRVAIVRQAFGGGSREQSARKILPPRHTVCRLTTMCQKPIVRPSSTVQRKTRSGSLLLGCQAHEGSRKEKAAFFQSHHHRTLLDDT</sequence>
<comment type="caution">
    <text evidence="2">The sequence shown here is derived from an EMBL/GenBank/DDBJ whole genome shotgun (WGS) entry which is preliminary data.</text>
</comment>
<evidence type="ECO:0000313" key="2">
    <source>
        <dbReference type="EMBL" id="THU61975.1"/>
    </source>
</evidence>
<proteinExistence type="predicted"/>
<evidence type="ECO:0000256" key="1">
    <source>
        <dbReference type="SAM" id="SignalP"/>
    </source>
</evidence>
<organism evidence="2 3">
    <name type="scientific">Musa balbisiana</name>
    <name type="common">Banana</name>
    <dbReference type="NCBI Taxonomy" id="52838"/>
    <lineage>
        <taxon>Eukaryota</taxon>
        <taxon>Viridiplantae</taxon>
        <taxon>Streptophyta</taxon>
        <taxon>Embryophyta</taxon>
        <taxon>Tracheophyta</taxon>
        <taxon>Spermatophyta</taxon>
        <taxon>Magnoliopsida</taxon>
        <taxon>Liliopsida</taxon>
        <taxon>Zingiberales</taxon>
        <taxon>Musaceae</taxon>
        <taxon>Musa</taxon>
    </lineage>
</organism>